<dbReference type="SMART" id="SM00028">
    <property type="entry name" value="TPR"/>
    <property type="match status" value="4"/>
</dbReference>
<dbReference type="RefSeq" id="WP_036883727.1">
    <property type="nucleotide sequence ID" value="NZ_JRNR01000075.1"/>
</dbReference>
<feature type="repeat" description="TPR" evidence="3">
    <location>
        <begin position="479"/>
        <end position="512"/>
    </location>
</feature>
<dbReference type="PROSITE" id="PS50005">
    <property type="entry name" value="TPR"/>
    <property type="match status" value="1"/>
</dbReference>
<dbReference type="Gene3D" id="2.40.10.120">
    <property type="match status" value="1"/>
</dbReference>
<evidence type="ECO:0000256" key="4">
    <source>
        <dbReference type="SAM" id="SignalP"/>
    </source>
</evidence>
<evidence type="ECO:0000313" key="5">
    <source>
        <dbReference type="EMBL" id="KGF48782.1"/>
    </source>
</evidence>
<comment type="caution">
    <text evidence="5">The sequence shown here is derived from an EMBL/GenBank/DDBJ whole genome shotgun (WGS) entry which is preliminary data.</text>
</comment>
<organism evidence="5 6">
    <name type="scientific">Prevotella disiens DNF00882</name>
    <dbReference type="NCBI Taxonomy" id="1401075"/>
    <lineage>
        <taxon>Bacteria</taxon>
        <taxon>Pseudomonadati</taxon>
        <taxon>Bacteroidota</taxon>
        <taxon>Bacteroidia</taxon>
        <taxon>Bacteroidales</taxon>
        <taxon>Prevotellaceae</taxon>
        <taxon>Prevotella</taxon>
    </lineage>
</organism>
<keyword evidence="2 3" id="KW-0802">TPR repeat</keyword>
<evidence type="ECO:0000256" key="2">
    <source>
        <dbReference type="ARBA" id="ARBA00022803"/>
    </source>
</evidence>
<feature type="chain" id="PRO_5001925161" evidence="4">
    <location>
        <begin position="24"/>
        <end position="555"/>
    </location>
</feature>
<dbReference type="PANTHER" id="PTHR44858:SF1">
    <property type="entry name" value="UDP-N-ACETYLGLUCOSAMINE--PEPTIDE N-ACETYLGLUCOSAMINYLTRANSFERASE SPINDLY-RELATED"/>
    <property type="match status" value="1"/>
</dbReference>
<dbReference type="Proteomes" id="UP000029538">
    <property type="component" value="Unassembled WGS sequence"/>
</dbReference>
<dbReference type="InterPro" id="IPR050498">
    <property type="entry name" value="Ycf3"/>
</dbReference>
<evidence type="ECO:0000256" key="1">
    <source>
        <dbReference type="ARBA" id="ARBA00022737"/>
    </source>
</evidence>
<dbReference type="GO" id="GO:0009279">
    <property type="term" value="C:cell outer membrane"/>
    <property type="evidence" value="ECO:0007669"/>
    <property type="project" value="TreeGrafter"/>
</dbReference>
<keyword evidence="1" id="KW-0677">Repeat</keyword>
<dbReference type="InterPro" id="IPR019734">
    <property type="entry name" value="TPR_rpt"/>
</dbReference>
<dbReference type="SUPFAM" id="SSF48452">
    <property type="entry name" value="TPR-like"/>
    <property type="match status" value="1"/>
</dbReference>
<dbReference type="Pfam" id="PF13432">
    <property type="entry name" value="TPR_16"/>
    <property type="match status" value="1"/>
</dbReference>
<accession>A0A096C1D8</accession>
<dbReference type="InterPro" id="IPR009003">
    <property type="entry name" value="Peptidase_S1_PA"/>
</dbReference>
<dbReference type="Gene3D" id="1.25.40.10">
    <property type="entry name" value="Tetratricopeptide repeat domain"/>
    <property type="match status" value="2"/>
</dbReference>
<protein>
    <submittedName>
        <fullName evidence="5">Uncharacterized protein</fullName>
    </submittedName>
</protein>
<evidence type="ECO:0000256" key="3">
    <source>
        <dbReference type="PROSITE-ProRule" id="PRU00339"/>
    </source>
</evidence>
<dbReference type="InterPro" id="IPR011990">
    <property type="entry name" value="TPR-like_helical_dom_sf"/>
</dbReference>
<proteinExistence type="predicted"/>
<dbReference type="EMBL" id="JRNR01000075">
    <property type="protein sequence ID" value="KGF48782.1"/>
    <property type="molecule type" value="Genomic_DNA"/>
</dbReference>
<gene>
    <name evidence="5" type="ORF">HMPREF0654_07960</name>
</gene>
<name>A0A096C1D8_9BACT</name>
<reference evidence="5 6" key="1">
    <citation type="submission" date="2014-07" db="EMBL/GenBank/DDBJ databases">
        <authorList>
            <person name="McCorrison J."/>
            <person name="Sanka R."/>
            <person name="Torralba M."/>
            <person name="Gillis M."/>
            <person name="Haft D.H."/>
            <person name="Methe B."/>
            <person name="Sutton G."/>
            <person name="Nelson K.E."/>
        </authorList>
    </citation>
    <scope>NUCLEOTIDE SEQUENCE [LARGE SCALE GENOMIC DNA]</scope>
    <source>
        <strain evidence="5 6">DNF00882</strain>
    </source>
</reference>
<sequence>MKSRKIFSLLFVMCFCGTLFVNAQSSAVKKVADATFTLTTFDKEGSIMSTTNGVFVSSDGVCVSTWKPFIGAEKAVIIDNKGQRYDVEMLLGANEIYDIVKFKVNAKTIAAKLSSSVSDNSEAWIVQPSKVGMPEKAVVSKVETFMNKYNYAVLNTAAPEKMNGAPVVNAQGQVIGIYNNSGELRSSTDAGYAVDFKLVGLSQNDLTMQQCGICVGLPDNSDEAVIALMLSSQSKATIKQQLLNEFIKKFPTLNNGYSMLATDFIAKGDIANADKILTEAISKATAKDEAHYNYSRLIYKGITLPSLKDKVSAQGWTLDKAMNEVEKAIKEKDLTVYKHLKAQILYAKGDYKQAKDGFESLTKTDIKNPELYLELAQCAEQMKGNDDEILGYLNKSIELCDTPYVQNAAPYFFARAQQYDKMGQYRAAMKDLYVYEFLNRGRLDASFYYMREQIEVKGKLWQQAMQDILIATQLAPEEPMYFAETGNLFLRLGKYDDAILAAQTAVKLNSEYSEAYLILGIAQCKSNKKDEGKANIEKAKALGNPQADNFLKGLQ</sequence>
<dbReference type="SUPFAM" id="SSF81901">
    <property type="entry name" value="HCP-like"/>
    <property type="match status" value="1"/>
</dbReference>
<dbReference type="GO" id="GO:0046813">
    <property type="term" value="P:receptor-mediated virion attachment to host cell"/>
    <property type="evidence" value="ECO:0007669"/>
    <property type="project" value="TreeGrafter"/>
</dbReference>
<evidence type="ECO:0000313" key="6">
    <source>
        <dbReference type="Proteomes" id="UP000029538"/>
    </source>
</evidence>
<keyword evidence="4" id="KW-0732">Signal</keyword>
<dbReference type="AlphaFoldDB" id="A0A096C1D8"/>
<feature type="signal peptide" evidence="4">
    <location>
        <begin position="1"/>
        <end position="23"/>
    </location>
</feature>
<dbReference type="PANTHER" id="PTHR44858">
    <property type="entry name" value="TETRATRICOPEPTIDE REPEAT PROTEIN 6"/>
    <property type="match status" value="1"/>
</dbReference>
<dbReference type="SUPFAM" id="SSF50494">
    <property type="entry name" value="Trypsin-like serine proteases"/>
    <property type="match status" value="1"/>
</dbReference>